<keyword evidence="3" id="KW-1185">Reference proteome</keyword>
<reference evidence="2" key="1">
    <citation type="submission" date="2020-09" db="EMBL/GenBank/DDBJ databases">
        <title>Iningainema tapete sp. nov. (Scytonemataceae, Cyanobacteria) from greenhouses in central Florida (USA) produces two types of nodularin with biosynthetic potential for microcystin-LR and anabaenopeptins.</title>
        <authorList>
            <person name="Berthold D.E."/>
            <person name="Lefler F.W."/>
            <person name="Huang I.-S."/>
            <person name="Abdulla H."/>
            <person name="Zimba P.V."/>
            <person name="Laughinghouse H.D. IV."/>
        </authorList>
    </citation>
    <scope>NUCLEOTIDE SEQUENCE</scope>
    <source>
        <strain evidence="2">BLCCT55</strain>
    </source>
</reference>
<protein>
    <recommendedName>
        <fullName evidence="4">Mobilization protein MobC</fullName>
    </recommendedName>
</protein>
<dbReference type="EMBL" id="JACXAE010000114">
    <property type="protein sequence ID" value="MBD2777671.1"/>
    <property type="molecule type" value="Genomic_DNA"/>
</dbReference>
<dbReference type="RefSeq" id="WP_190836744.1">
    <property type="nucleotide sequence ID" value="NZ_CAWPPI010000114.1"/>
</dbReference>
<evidence type="ECO:0008006" key="4">
    <source>
        <dbReference type="Google" id="ProtNLM"/>
    </source>
</evidence>
<dbReference type="AlphaFoldDB" id="A0A8J6XR21"/>
<proteinExistence type="predicted"/>
<dbReference type="Proteomes" id="UP000629098">
    <property type="component" value="Unassembled WGS sequence"/>
</dbReference>
<feature type="compositionally biased region" description="Polar residues" evidence="1">
    <location>
        <begin position="124"/>
        <end position="133"/>
    </location>
</feature>
<comment type="caution">
    <text evidence="2">The sequence shown here is derived from an EMBL/GenBank/DDBJ whole genome shotgun (WGS) entry which is preliminary data.</text>
</comment>
<accession>A0A8J6XR21</accession>
<sequence length="174" mass="19519">MTPQQDTERINKDKIPSAIEALRGLDAKELPDVPARVAIRKMRRQIERVLKLGYTYDEVSEVLAGLDIHISGSRLKYLLGEVRKSTRTRKKKADEFEGSSQAGTDESLELVGDESEKNGLEKSQPVQQETQPRSPGKPKAQSQPKPRVQSETPVEPPTVDAASDDYQPMVLRRR</sequence>
<evidence type="ECO:0000313" key="3">
    <source>
        <dbReference type="Proteomes" id="UP000629098"/>
    </source>
</evidence>
<feature type="compositionally biased region" description="Polar residues" evidence="1">
    <location>
        <begin position="140"/>
        <end position="152"/>
    </location>
</feature>
<evidence type="ECO:0000313" key="2">
    <source>
        <dbReference type="EMBL" id="MBD2777671.1"/>
    </source>
</evidence>
<evidence type="ECO:0000256" key="1">
    <source>
        <dbReference type="SAM" id="MobiDB-lite"/>
    </source>
</evidence>
<name>A0A8J6XR21_9CYAN</name>
<organism evidence="2 3">
    <name type="scientific">Iningainema tapete BLCC-T55</name>
    <dbReference type="NCBI Taxonomy" id="2748662"/>
    <lineage>
        <taxon>Bacteria</taxon>
        <taxon>Bacillati</taxon>
        <taxon>Cyanobacteriota</taxon>
        <taxon>Cyanophyceae</taxon>
        <taxon>Nostocales</taxon>
        <taxon>Scytonemataceae</taxon>
        <taxon>Iningainema tapete</taxon>
    </lineage>
</organism>
<gene>
    <name evidence="2" type="ORF">ICL16_37930</name>
</gene>
<feature type="region of interest" description="Disordered" evidence="1">
    <location>
        <begin position="85"/>
        <end position="174"/>
    </location>
</feature>